<feature type="compositionally biased region" description="Low complexity" evidence="6">
    <location>
        <begin position="119"/>
        <end position="131"/>
    </location>
</feature>
<dbReference type="Proteomes" id="UP001379533">
    <property type="component" value="Chromosome"/>
</dbReference>
<dbReference type="InterPro" id="IPR039425">
    <property type="entry name" value="RNA_pol_sigma-70-like"/>
</dbReference>
<proteinExistence type="inferred from homology"/>
<evidence type="ECO:0000313" key="9">
    <source>
        <dbReference type="EMBL" id="WXA97710.1"/>
    </source>
</evidence>
<dbReference type="PANTHER" id="PTHR43133:SF8">
    <property type="entry name" value="RNA POLYMERASE SIGMA FACTOR HI_1459-RELATED"/>
    <property type="match status" value="1"/>
</dbReference>
<feature type="domain" description="RNA polymerase sigma factor 70 region 4 type 2" evidence="8">
    <location>
        <begin position="140"/>
        <end position="192"/>
    </location>
</feature>
<organism evidence="9 10">
    <name type="scientific">Pendulispora brunnea</name>
    <dbReference type="NCBI Taxonomy" id="2905690"/>
    <lineage>
        <taxon>Bacteria</taxon>
        <taxon>Pseudomonadati</taxon>
        <taxon>Myxococcota</taxon>
        <taxon>Myxococcia</taxon>
        <taxon>Myxococcales</taxon>
        <taxon>Sorangiineae</taxon>
        <taxon>Pendulisporaceae</taxon>
        <taxon>Pendulispora</taxon>
    </lineage>
</organism>
<reference evidence="9 10" key="1">
    <citation type="submission" date="2021-12" db="EMBL/GenBank/DDBJ databases">
        <title>Discovery of the Pendulisporaceae a myxobacterial family with distinct sporulation behavior and unique specialized metabolism.</title>
        <authorList>
            <person name="Garcia R."/>
            <person name="Popoff A."/>
            <person name="Bader C.D."/>
            <person name="Loehr J."/>
            <person name="Walesch S."/>
            <person name="Walt C."/>
            <person name="Boldt J."/>
            <person name="Bunk B."/>
            <person name="Haeckl F.J.F.P.J."/>
            <person name="Gunesch A.P."/>
            <person name="Birkelbach J."/>
            <person name="Nuebel U."/>
            <person name="Pietschmann T."/>
            <person name="Bach T."/>
            <person name="Mueller R."/>
        </authorList>
    </citation>
    <scope>NUCLEOTIDE SEQUENCE [LARGE SCALE GENOMIC DNA]</scope>
    <source>
        <strain evidence="9 10">MSr12523</strain>
    </source>
</reference>
<dbReference type="NCBIfam" id="TIGR02937">
    <property type="entry name" value="sigma70-ECF"/>
    <property type="match status" value="1"/>
</dbReference>
<dbReference type="InterPro" id="IPR013325">
    <property type="entry name" value="RNA_pol_sigma_r2"/>
</dbReference>
<comment type="similarity">
    <text evidence="1">Belongs to the sigma-70 factor family. ECF subfamily.</text>
</comment>
<accession>A0ABZ2KGB3</accession>
<sequence length="219" mass="23908">MQGGQQDGRKRAPQEGEQKLDRAMDRYAQGEDAAFAVVYDELSPRLYGYLLRQTRSRERAEDLVQQTFLRIHRARGHFMAGSAVTPWAFAIARRLLIDSVRRGRREVIGVDDDEEKSEAGSADGSSASPEAWAEANQVAQALGRELERLPENQRVAFELVKQEGLSLREAAAVLGTTVAAVKLRAHRAYAALRVSLGAVLPAEDDGAVPGAGPESKESP</sequence>
<dbReference type="PANTHER" id="PTHR43133">
    <property type="entry name" value="RNA POLYMERASE ECF-TYPE SIGMA FACTO"/>
    <property type="match status" value="1"/>
</dbReference>
<evidence type="ECO:0000313" key="10">
    <source>
        <dbReference type="Proteomes" id="UP001379533"/>
    </source>
</evidence>
<feature type="domain" description="RNA polymerase sigma-70 region 2" evidence="7">
    <location>
        <begin position="39"/>
        <end position="105"/>
    </location>
</feature>
<evidence type="ECO:0000256" key="6">
    <source>
        <dbReference type="SAM" id="MobiDB-lite"/>
    </source>
</evidence>
<keyword evidence="10" id="KW-1185">Reference proteome</keyword>
<dbReference type="CDD" id="cd06171">
    <property type="entry name" value="Sigma70_r4"/>
    <property type="match status" value="1"/>
</dbReference>
<evidence type="ECO:0000259" key="8">
    <source>
        <dbReference type="Pfam" id="PF08281"/>
    </source>
</evidence>
<dbReference type="InterPro" id="IPR013249">
    <property type="entry name" value="RNA_pol_sigma70_r4_t2"/>
</dbReference>
<evidence type="ECO:0000256" key="4">
    <source>
        <dbReference type="ARBA" id="ARBA00023125"/>
    </source>
</evidence>
<evidence type="ECO:0000259" key="7">
    <source>
        <dbReference type="Pfam" id="PF04542"/>
    </source>
</evidence>
<dbReference type="SUPFAM" id="SSF88946">
    <property type="entry name" value="Sigma2 domain of RNA polymerase sigma factors"/>
    <property type="match status" value="1"/>
</dbReference>
<keyword evidence="5" id="KW-0804">Transcription</keyword>
<keyword evidence="2" id="KW-0805">Transcription regulation</keyword>
<dbReference type="RefSeq" id="WP_394848328.1">
    <property type="nucleotide sequence ID" value="NZ_CP089982.1"/>
</dbReference>
<dbReference type="InterPro" id="IPR013324">
    <property type="entry name" value="RNA_pol_sigma_r3/r4-like"/>
</dbReference>
<dbReference type="Pfam" id="PF08281">
    <property type="entry name" value="Sigma70_r4_2"/>
    <property type="match status" value="1"/>
</dbReference>
<dbReference type="Gene3D" id="1.10.1740.10">
    <property type="match status" value="1"/>
</dbReference>
<dbReference type="Gene3D" id="1.10.10.10">
    <property type="entry name" value="Winged helix-like DNA-binding domain superfamily/Winged helix DNA-binding domain"/>
    <property type="match status" value="1"/>
</dbReference>
<dbReference type="SUPFAM" id="SSF88659">
    <property type="entry name" value="Sigma3 and sigma4 domains of RNA polymerase sigma factors"/>
    <property type="match status" value="1"/>
</dbReference>
<evidence type="ECO:0000256" key="1">
    <source>
        <dbReference type="ARBA" id="ARBA00010641"/>
    </source>
</evidence>
<protein>
    <submittedName>
        <fullName evidence="9">RNA polymerase sigma factor</fullName>
    </submittedName>
</protein>
<dbReference type="EMBL" id="CP089982">
    <property type="protein sequence ID" value="WXA97710.1"/>
    <property type="molecule type" value="Genomic_DNA"/>
</dbReference>
<dbReference type="InterPro" id="IPR036388">
    <property type="entry name" value="WH-like_DNA-bd_sf"/>
</dbReference>
<gene>
    <name evidence="9" type="ORF">LZC95_12805</name>
</gene>
<dbReference type="InterPro" id="IPR007627">
    <property type="entry name" value="RNA_pol_sigma70_r2"/>
</dbReference>
<evidence type="ECO:0000256" key="3">
    <source>
        <dbReference type="ARBA" id="ARBA00023082"/>
    </source>
</evidence>
<feature type="region of interest" description="Disordered" evidence="6">
    <location>
        <begin position="109"/>
        <end position="134"/>
    </location>
</feature>
<dbReference type="Pfam" id="PF04542">
    <property type="entry name" value="Sigma70_r2"/>
    <property type="match status" value="1"/>
</dbReference>
<evidence type="ECO:0000256" key="5">
    <source>
        <dbReference type="ARBA" id="ARBA00023163"/>
    </source>
</evidence>
<evidence type="ECO:0000256" key="2">
    <source>
        <dbReference type="ARBA" id="ARBA00023015"/>
    </source>
</evidence>
<keyword evidence="4" id="KW-0238">DNA-binding</keyword>
<feature type="region of interest" description="Disordered" evidence="6">
    <location>
        <begin position="1"/>
        <end position="23"/>
    </location>
</feature>
<feature type="compositionally biased region" description="Basic and acidic residues" evidence="6">
    <location>
        <begin position="7"/>
        <end position="23"/>
    </location>
</feature>
<name>A0ABZ2KGB3_9BACT</name>
<dbReference type="InterPro" id="IPR014284">
    <property type="entry name" value="RNA_pol_sigma-70_dom"/>
</dbReference>
<keyword evidence="3" id="KW-0731">Sigma factor</keyword>